<keyword evidence="4" id="KW-0547">Nucleotide-binding</keyword>
<reference evidence="10" key="1">
    <citation type="submission" date="2023-07" db="EMBL/GenBank/DDBJ databases">
        <title>30 novel species of actinomycetes from the DSMZ collection.</title>
        <authorList>
            <person name="Nouioui I."/>
        </authorList>
    </citation>
    <scope>NUCLEOTIDE SEQUENCE [LARGE SCALE GENOMIC DNA]</scope>
    <source>
        <strain evidence="10">DSM 44938</strain>
    </source>
</reference>
<gene>
    <name evidence="9" type="ORF">RM590_17000</name>
</gene>
<evidence type="ECO:0000256" key="4">
    <source>
        <dbReference type="ARBA" id="ARBA00022741"/>
    </source>
</evidence>
<dbReference type="Gene3D" id="1.50.10.10">
    <property type="match status" value="1"/>
</dbReference>
<dbReference type="Pfam" id="PF05147">
    <property type="entry name" value="LANC_like"/>
    <property type="match status" value="1"/>
</dbReference>
<evidence type="ECO:0000256" key="2">
    <source>
        <dbReference type="ARBA" id="ARBA00022527"/>
    </source>
</evidence>
<dbReference type="SUPFAM" id="SSF56112">
    <property type="entry name" value="Protein kinase-like (PK-like)"/>
    <property type="match status" value="1"/>
</dbReference>
<keyword evidence="5" id="KW-0418">Kinase</keyword>
<name>A0ABU2MUS9_9ACTN</name>
<dbReference type="Gene3D" id="1.10.510.10">
    <property type="entry name" value="Transferase(Phosphotransferase) domain 1"/>
    <property type="match status" value="1"/>
</dbReference>
<dbReference type="SUPFAM" id="SSF158745">
    <property type="entry name" value="LanC-like"/>
    <property type="match status" value="1"/>
</dbReference>
<dbReference type="PROSITE" id="PS50011">
    <property type="entry name" value="PROTEIN_KINASE_DOM"/>
    <property type="match status" value="1"/>
</dbReference>
<evidence type="ECO:0000256" key="1">
    <source>
        <dbReference type="ARBA" id="ARBA00012513"/>
    </source>
</evidence>
<keyword evidence="3" id="KW-0808">Transferase</keyword>
<evidence type="ECO:0000313" key="10">
    <source>
        <dbReference type="Proteomes" id="UP001183246"/>
    </source>
</evidence>
<comment type="caution">
    <text evidence="9">The sequence shown here is derived from an EMBL/GenBank/DDBJ whole genome shotgun (WGS) entry which is preliminary data.</text>
</comment>
<evidence type="ECO:0000256" key="5">
    <source>
        <dbReference type="ARBA" id="ARBA00022777"/>
    </source>
</evidence>
<evidence type="ECO:0000259" key="8">
    <source>
        <dbReference type="PROSITE" id="PS50011"/>
    </source>
</evidence>
<dbReference type="RefSeq" id="WP_311705437.1">
    <property type="nucleotide sequence ID" value="NZ_JAVREL010000009.1"/>
</dbReference>
<dbReference type="InterPro" id="IPR057929">
    <property type="entry name" value="RamC_N"/>
</dbReference>
<feature type="domain" description="Protein kinase" evidence="8">
    <location>
        <begin position="232"/>
        <end position="485"/>
    </location>
</feature>
<proteinExistence type="predicted"/>
<dbReference type="Proteomes" id="UP001183246">
    <property type="component" value="Unassembled WGS sequence"/>
</dbReference>
<dbReference type="InterPro" id="IPR011009">
    <property type="entry name" value="Kinase-like_dom_sf"/>
</dbReference>
<protein>
    <recommendedName>
        <fullName evidence="1">non-specific serine/threonine protein kinase</fullName>
        <ecNumber evidence="1">2.7.11.1</ecNumber>
    </recommendedName>
</protein>
<keyword evidence="10" id="KW-1185">Reference proteome</keyword>
<dbReference type="Pfam" id="PF25816">
    <property type="entry name" value="RamC_N"/>
    <property type="match status" value="1"/>
</dbReference>
<dbReference type="SMART" id="SM00220">
    <property type="entry name" value="S_TKc"/>
    <property type="match status" value="1"/>
</dbReference>
<evidence type="ECO:0000256" key="7">
    <source>
        <dbReference type="SAM" id="MobiDB-lite"/>
    </source>
</evidence>
<dbReference type="PANTHER" id="PTHR43289">
    <property type="entry name" value="MITOGEN-ACTIVATED PROTEIN KINASE KINASE KINASE 20-RELATED"/>
    <property type="match status" value="1"/>
</dbReference>
<keyword evidence="6" id="KW-0067">ATP-binding</keyword>
<feature type="region of interest" description="Disordered" evidence="7">
    <location>
        <begin position="203"/>
        <end position="222"/>
    </location>
</feature>
<dbReference type="PRINTS" id="PR01950">
    <property type="entry name" value="LANCSUPER"/>
</dbReference>
<dbReference type="PANTHER" id="PTHR43289:SF6">
    <property type="entry name" value="SERINE_THREONINE-PROTEIN KINASE NEKL-3"/>
    <property type="match status" value="1"/>
</dbReference>
<evidence type="ECO:0000256" key="6">
    <source>
        <dbReference type="ARBA" id="ARBA00022840"/>
    </source>
</evidence>
<dbReference type="InterPro" id="IPR012341">
    <property type="entry name" value="6hp_glycosidase-like_sf"/>
</dbReference>
<accession>A0ABU2MUS9</accession>
<dbReference type="InterPro" id="IPR007822">
    <property type="entry name" value="LANC-like"/>
</dbReference>
<dbReference type="Gene3D" id="3.30.200.20">
    <property type="entry name" value="Phosphorylase Kinase, domain 1"/>
    <property type="match status" value="1"/>
</dbReference>
<sequence>MSEHSDEWAGGGAGAGPGWDGVELIRRALAAAPGAGHSLHVSDSWITVVPAGVPLAEHGWKLHISARAGTFPQLAGTLLPFLLAERCHFKIVRSGAVLTRVNSGLAAPAAVGKAVTVYPDPGRVRDLGRALARLLRGHEGPRVLSDRRVAADAPVYYRYGPFAARWYAGERGGLGIRIPGPGGAWFDAVASLEYRQPSWVADPFRAAGPDGSDSSGGSADPVEEPVVLGGRYRLTRGIYRAAHGNVFRAEDTATGRRVIVKQARAHVAEGRSGDARTRLRNERRVLTACAGIEGVPTFHDHFAHGPDEFLVTADVGALNLLHHVRLNGALPLGTADALGEPLAVRLAGTIAALHDRGVLMRDITPRNVVLGPDRPFLVDFGLAALDGLQLPGGTPGFAPPGQLRGEPPGPADDCFAFGMTLGYAATGMLPLTGVTDRELARRRMLQALTAVPPAVVETIDGLLSPNEARATGTLRAFAAGRRPPAANGPLARPLAPEPPDEPAALLEERVLSLILSAVDRHQLDGDEAAIGAVDASVHTGSAGLGLALLRHRERPGVPRVLRRLIGHARDATRKVALAEGLFAGSTGIELFLARARAAGFDAGEVAPAGAPEPQDDVFSGAAGVGLGQLLLAEVSDDPAERLAFARGEAEVLMARSEPLLGVGDAGLPPGAGVAPSFGYAHGLSGIVDFLVGLAAVTGDPDVARAALDRSRRLARRARQLAAAAGAPSAVPIAASWCQGLAGAARALQHAGVVLDEPECVRAAAVAGDACVRWIPRMENLSQCCGVCGVGSALLDLADSGGGEKYRAAAGRVARHLMVRSHGPDDAPELIALTGQDAPLSFGMGYAGVLAFLYGLRSPGAPDVLAAVVTPAARP</sequence>
<keyword evidence="2" id="KW-0723">Serine/threonine-protein kinase</keyword>
<dbReference type="EMBL" id="JAVREL010000009">
    <property type="protein sequence ID" value="MDT0344304.1"/>
    <property type="molecule type" value="Genomic_DNA"/>
</dbReference>
<evidence type="ECO:0000313" key="9">
    <source>
        <dbReference type="EMBL" id="MDT0344304.1"/>
    </source>
</evidence>
<dbReference type="Pfam" id="PF00069">
    <property type="entry name" value="Pkinase"/>
    <property type="match status" value="1"/>
</dbReference>
<dbReference type="InterPro" id="IPR000719">
    <property type="entry name" value="Prot_kinase_dom"/>
</dbReference>
<organism evidence="9 10">
    <name type="scientific">Streptomyces litchfieldiae</name>
    <dbReference type="NCBI Taxonomy" id="3075543"/>
    <lineage>
        <taxon>Bacteria</taxon>
        <taxon>Bacillati</taxon>
        <taxon>Actinomycetota</taxon>
        <taxon>Actinomycetes</taxon>
        <taxon>Kitasatosporales</taxon>
        <taxon>Streptomycetaceae</taxon>
        <taxon>Streptomyces</taxon>
    </lineage>
</organism>
<dbReference type="EC" id="2.7.11.1" evidence="1"/>
<feature type="compositionally biased region" description="Low complexity" evidence="7">
    <location>
        <begin position="206"/>
        <end position="220"/>
    </location>
</feature>
<evidence type="ECO:0000256" key="3">
    <source>
        <dbReference type="ARBA" id="ARBA00022679"/>
    </source>
</evidence>
<dbReference type="SMART" id="SM01260">
    <property type="entry name" value="LANC_like"/>
    <property type="match status" value="1"/>
</dbReference>